<keyword evidence="1" id="KW-0479">Metal-binding</keyword>
<dbReference type="InterPro" id="IPR036443">
    <property type="entry name" value="Znf_RanBP2_sf"/>
</dbReference>
<dbReference type="PROSITE" id="PS01358">
    <property type="entry name" value="ZF_RANBP2_1"/>
    <property type="match status" value="1"/>
</dbReference>
<evidence type="ECO:0000259" key="9">
    <source>
        <dbReference type="PROSITE" id="PS50199"/>
    </source>
</evidence>
<dbReference type="Gene3D" id="1.25.40.20">
    <property type="entry name" value="Ankyrin repeat-containing domain"/>
    <property type="match status" value="1"/>
</dbReference>
<evidence type="ECO:0000256" key="4">
    <source>
        <dbReference type="ARBA" id="ARBA00022833"/>
    </source>
</evidence>
<dbReference type="InterPro" id="IPR002110">
    <property type="entry name" value="Ankyrin_rpt"/>
</dbReference>
<dbReference type="EMBL" id="CAMXCT010005668">
    <property type="protein sequence ID" value="CAI4012978.1"/>
    <property type="molecule type" value="Genomic_DNA"/>
</dbReference>
<evidence type="ECO:0000256" key="3">
    <source>
        <dbReference type="ARBA" id="ARBA00022771"/>
    </source>
</evidence>
<dbReference type="InterPro" id="IPR044862">
    <property type="entry name" value="Pro_4_hyd_alph_FE2OG_OXY"/>
</dbReference>
<accession>A0A9P1DQK5</accession>
<evidence type="ECO:0000256" key="2">
    <source>
        <dbReference type="ARBA" id="ARBA00022737"/>
    </source>
</evidence>
<feature type="repeat" description="ANK" evidence="6">
    <location>
        <begin position="373"/>
        <end position="405"/>
    </location>
</feature>
<dbReference type="SMART" id="SM00547">
    <property type="entry name" value="ZnF_RBZ"/>
    <property type="match status" value="1"/>
</dbReference>
<dbReference type="Pfam" id="PF13637">
    <property type="entry name" value="Ank_4"/>
    <property type="match status" value="1"/>
</dbReference>
<evidence type="ECO:0000256" key="8">
    <source>
        <dbReference type="SAM" id="MobiDB-lite"/>
    </source>
</evidence>
<dbReference type="EMBL" id="CAMXCT030005668">
    <property type="protein sequence ID" value="CAL4800290.1"/>
    <property type="molecule type" value="Genomic_DNA"/>
</dbReference>
<dbReference type="PROSITE" id="PS50199">
    <property type="entry name" value="ZF_RANBP2_2"/>
    <property type="match status" value="1"/>
</dbReference>
<comment type="caution">
    <text evidence="10">The sequence shown here is derived from an EMBL/GenBank/DDBJ whole genome shotgun (WGS) entry which is preliminary data.</text>
</comment>
<dbReference type="GO" id="GO:0008270">
    <property type="term" value="F:zinc ion binding"/>
    <property type="evidence" value="ECO:0007669"/>
    <property type="project" value="UniProtKB-KW"/>
</dbReference>
<dbReference type="PANTHER" id="PTHR24189">
    <property type="entry name" value="MYOTROPHIN"/>
    <property type="match status" value="1"/>
</dbReference>
<dbReference type="EMBL" id="CAMXCT020005668">
    <property type="protein sequence ID" value="CAL1166353.1"/>
    <property type="molecule type" value="Genomic_DNA"/>
</dbReference>
<evidence type="ECO:0000256" key="1">
    <source>
        <dbReference type="ARBA" id="ARBA00022723"/>
    </source>
</evidence>
<protein>
    <recommendedName>
        <fullName evidence="9">RanBP2-type domain-containing protein</fullName>
    </recommendedName>
</protein>
<dbReference type="SMART" id="SM00248">
    <property type="entry name" value="ANK"/>
    <property type="match status" value="4"/>
</dbReference>
<feature type="domain" description="RanBP2-type" evidence="9">
    <location>
        <begin position="227"/>
        <end position="256"/>
    </location>
</feature>
<feature type="region of interest" description="Disordered" evidence="8">
    <location>
        <begin position="300"/>
        <end position="339"/>
    </location>
</feature>
<evidence type="ECO:0000256" key="7">
    <source>
        <dbReference type="PROSITE-ProRule" id="PRU00322"/>
    </source>
</evidence>
<dbReference type="AlphaFoldDB" id="A0A9P1DQK5"/>
<dbReference type="InterPro" id="IPR001876">
    <property type="entry name" value="Znf_RanBP2"/>
</dbReference>
<keyword evidence="3 7" id="KW-0863">Zinc-finger</keyword>
<evidence type="ECO:0000313" key="10">
    <source>
        <dbReference type="EMBL" id="CAI4012978.1"/>
    </source>
</evidence>
<dbReference type="PANTHER" id="PTHR24189:SF50">
    <property type="entry name" value="ANKYRIN REPEAT AND SOCS BOX PROTEIN 2"/>
    <property type="match status" value="1"/>
</dbReference>
<dbReference type="Proteomes" id="UP001152797">
    <property type="component" value="Unassembled WGS sequence"/>
</dbReference>
<gene>
    <name evidence="10" type="ORF">C1SCF055_LOCUS37994</name>
</gene>
<keyword evidence="4" id="KW-0862">Zinc</keyword>
<keyword evidence="5 6" id="KW-0040">ANK repeat</keyword>
<dbReference type="InterPro" id="IPR036770">
    <property type="entry name" value="Ankyrin_rpt-contain_sf"/>
</dbReference>
<organism evidence="10">
    <name type="scientific">Cladocopium goreaui</name>
    <dbReference type="NCBI Taxonomy" id="2562237"/>
    <lineage>
        <taxon>Eukaryota</taxon>
        <taxon>Sar</taxon>
        <taxon>Alveolata</taxon>
        <taxon>Dinophyceae</taxon>
        <taxon>Suessiales</taxon>
        <taxon>Symbiodiniaceae</taxon>
        <taxon>Cladocopium</taxon>
    </lineage>
</organism>
<name>A0A9P1DQK5_9DINO</name>
<reference evidence="10" key="1">
    <citation type="submission" date="2022-10" db="EMBL/GenBank/DDBJ databases">
        <authorList>
            <person name="Chen Y."/>
            <person name="Dougan E. K."/>
            <person name="Chan C."/>
            <person name="Rhodes N."/>
            <person name="Thang M."/>
        </authorList>
    </citation>
    <scope>NUCLEOTIDE SEQUENCE</scope>
</reference>
<dbReference type="PROSITE" id="PS50088">
    <property type="entry name" value="ANK_REPEAT"/>
    <property type="match status" value="1"/>
</dbReference>
<dbReference type="SUPFAM" id="SSF48403">
    <property type="entry name" value="Ankyrin repeat"/>
    <property type="match status" value="1"/>
</dbReference>
<dbReference type="Gene3D" id="4.10.1060.10">
    <property type="entry name" value="Zinc finger, RanBP2-type"/>
    <property type="match status" value="1"/>
</dbReference>
<keyword evidence="12" id="KW-1185">Reference proteome</keyword>
<dbReference type="OrthoDB" id="441117at2759"/>
<evidence type="ECO:0000256" key="5">
    <source>
        <dbReference type="ARBA" id="ARBA00023043"/>
    </source>
</evidence>
<evidence type="ECO:0000313" key="11">
    <source>
        <dbReference type="EMBL" id="CAL4800290.1"/>
    </source>
</evidence>
<dbReference type="SUPFAM" id="SSF90209">
    <property type="entry name" value="Ran binding protein zinc finger-like"/>
    <property type="match status" value="1"/>
</dbReference>
<proteinExistence type="predicted"/>
<evidence type="ECO:0000313" key="12">
    <source>
        <dbReference type="Proteomes" id="UP001152797"/>
    </source>
</evidence>
<dbReference type="Pfam" id="PF13640">
    <property type="entry name" value="2OG-FeII_Oxy_3"/>
    <property type="match status" value="1"/>
</dbReference>
<dbReference type="Gene3D" id="2.60.120.620">
    <property type="entry name" value="q2cbj1_9rhob like domain"/>
    <property type="match status" value="1"/>
</dbReference>
<evidence type="ECO:0000256" key="6">
    <source>
        <dbReference type="PROSITE-ProRule" id="PRU00023"/>
    </source>
</evidence>
<sequence>MPKETLRRREQKAAAFAVRSGRAERRPIEPNEAQAFFRAIDARDAAGFGIRKLSVLDVDGLHEAPECIAWEDRITLLYYAAWRKRDHFVNALLKARANPSVRDDGLGQSPAQSETAMNIVDGLRMESAVWFCHALVQLRFRGKRLRETDAQCEDCAMLQSERSSKGLVPSLAWPCGHRCCEACLWERIADLASSKGVSTAAELLCPKCQVSPCQEAEGVQPPPEQTKKQDWQCGSCGYSNFARRDTCRNCQVPQHTSPQIDDVSNLKPKEEEGSLLRQWQVLSAEERRKVSMERFLDLPESAAPVDGSGSGSSGSGKTSRFRAQDPRAAASVRLGDTQQDRTAELHKASSRCDVMRIMALLEAGVNVDATNEYGQTAVFLAAYHNASEAIKLLAWAGADVDRRANGGASPWTYAASNDCKGAVKELSEAGAMPSTTISKQLAAPASKSAPELTWLIPVDSDLAGAGSSLLDGGFEEPFLHQLENLFKSLPVAPNTKSCSSDRSYYCDSEGWVRQAFEAALEGIQELGVGHVTMPHMRFLHYSQIGGGLPAHVDLARTDELGRRSTHTFILYLWNASPEAETSEARNAGGETVLLNRMEDSAAATVVAVEPCRGRLLLFPHMCPHLARPIASPKLLLRGEMRLELSTSQRCEGYQQL</sequence>
<dbReference type="InterPro" id="IPR050745">
    <property type="entry name" value="Multifunctional_regulatory"/>
</dbReference>
<reference evidence="11 12" key="2">
    <citation type="submission" date="2024-05" db="EMBL/GenBank/DDBJ databases">
        <authorList>
            <person name="Chen Y."/>
            <person name="Shah S."/>
            <person name="Dougan E. K."/>
            <person name="Thang M."/>
            <person name="Chan C."/>
        </authorList>
    </citation>
    <scope>NUCLEOTIDE SEQUENCE [LARGE SCALE GENOMIC DNA]</scope>
</reference>
<keyword evidence="2" id="KW-0677">Repeat</keyword>